<gene>
    <name evidence="1" type="ORF">DUI87_10299</name>
</gene>
<organism evidence="1 2">
    <name type="scientific">Hirundo rustica rustica</name>
    <dbReference type="NCBI Taxonomy" id="333673"/>
    <lineage>
        <taxon>Eukaryota</taxon>
        <taxon>Metazoa</taxon>
        <taxon>Chordata</taxon>
        <taxon>Craniata</taxon>
        <taxon>Vertebrata</taxon>
        <taxon>Euteleostomi</taxon>
        <taxon>Archelosauria</taxon>
        <taxon>Archosauria</taxon>
        <taxon>Dinosauria</taxon>
        <taxon>Saurischia</taxon>
        <taxon>Theropoda</taxon>
        <taxon>Coelurosauria</taxon>
        <taxon>Aves</taxon>
        <taxon>Neognathae</taxon>
        <taxon>Neoaves</taxon>
        <taxon>Telluraves</taxon>
        <taxon>Australaves</taxon>
        <taxon>Passeriformes</taxon>
        <taxon>Sylvioidea</taxon>
        <taxon>Hirundinidae</taxon>
        <taxon>Hirundo</taxon>
    </lineage>
</organism>
<proteinExistence type="predicted"/>
<evidence type="ECO:0000313" key="1">
    <source>
        <dbReference type="EMBL" id="RMC12774.1"/>
    </source>
</evidence>
<comment type="caution">
    <text evidence="1">The sequence shown here is derived from an EMBL/GenBank/DDBJ whole genome shotgun (WGS) entry which is preliminary data.</text>
</comment>
<dbReference type="Proteomes" id="UP000269221">
    <property type="component" value="Unassembled WGS sequence"/>
</dbReference>
<dbReference type="AlphaFoldDB" id="A0A3M0KNG1"/>
<reference evidence="1 2" key="1">
    <citation type="submission" date="2018-07" db="EMBL/GenBank/DDBJ databases">
        <title>A high quality draft genome assembly of the barn swallow (H. rustica rustica).</title>
        <authorList>
            <person name="Formenti G."/>
            <person name="Chiara M."/>
            <person name="Poveda L."/>
            <person name="Francoijs K.-J."/>
            <person name="Bonisoli-Alquati A."/>
            <person name="Canova L."/>
            <person name="Gianfranceschi L."/>
            <person name="Horner D.S."/>
            <person name="Saino N."/>
        </authorList>
    </citation>
    <scope>NUCLEOTIDE SEQUENCE [LARGE SCALE GENOMIC DNA]</scope>
    <source>
        <strain evidence="1">Chelidonia</strain>
        <tissue evidence="1">Blood</tissue>
    </source>
</reference>
<name>A0A3M0KNG1_HIRRU</name>
<evidence type="ECO:0000313" key="2">
    <source>
        <dbReference type="Proteomes" id="UP000269221"/>
    </source>
</evidence>
<accession>A0A3M0KNG1</accession>
<keyword evidence="2" id="KW-1185">Reference proteome</keyword>
<sequence>MGKVTCSSHFISFIPYYTNPSSHIAVNCTSSKSQQCALVPKKADAILGYVRKSVVKQVKEGDPATLCSPGETIFGGFCPVLDTSVLKRDGVPGADLAE</sequence>
<dbReference type="EMBL" id="QRBI01000106">
    <property type="protein sequence ID" value="RMC12774.1"/>
    <property type="molecule type" value="Genomic_DNA"/>
</dbReference>
<protein>
    <submittedName>
        <fullName evidence="1">Uncharacterized protein</fullName>
    </submittedName>
</protein>